<dbReference type="Proteomes" id="UP001529510">
    <property type="component" value="Unassembled WGS sequence"/>
</dbReference>
<dbReference type="Pfam" id="PF25177">
    <property type="entry name" value="Talin_VBS2"/>
    <property type="match status" value="1"/>
</dbReference>
<keyword evidence="3" id="KW-1185">Reference proteome</keyword>
<name>A0ABD0N3K2_CIRMR</name>
<protein>
    <recommendedName>
        <fullName evidence="1">Talin-1/2 VBS2 domain-containing protein</fullName>
    </recommendedName>
</protein>
<dbReference type="PANTHER" id="PTHR19981">
    <property type="entry name" value="TALIN"/>
    <property type="match status" value="1"/>
</dbReference>
<dbReference type="PANTHER" id="PTHR19981:SF34">
    <property type="entry name" value="TALIN-2"/>
    <property type="match status" value="1"/>
</dbReference>
<feature type="non-terminal residue" evidence="2">
    <location>
        <position position="1"/>
    </location>
</feature>
<feature type="domain" description="Talin-1/2 VBS2" evidence="1">
    <location>
        <begin position="70"/>
        <end position="99"/>
    </location>
</feature>
<proteinExistence type="predicted"/>
<dbReference type="InterPro" id="IPR035964">
    <property type="entry name" value="I/LWEQ_dom_sf"/>
</dbReference>
<accession>A0ABD0N3K2</accession>
<comment type="caution">
    <text evidence="2">The sequence shown here is derived from an EMBL/GenBank/DDBJ whole genome shotgun (WGS) entry which is preliminary data.</text>
</comment>
<dbReference type="SUPFAM" id="SSF109885">
    <property type="entry name" value="I/LWEQ domain"/>
    <property type="match status" value="1"/>
</dbReference>
<dbReference type="AlphaFoldDB" id="A0ABD0N3K2"/>
<dbReference type="EMBL" id="JAMKFB020000025">
    <property type="protein sequence ID" value="KAL0154908.1"/>
    <property type="molecule type" value="Genomic_DNA"/>
</dbReference>
<dbReference type="InterPro" id="IPR057346">
    <property type="entry name" value="Talin1/2_VBS2"/>
</dbReference>
<gene>
    <name evidence="2" type="ORF">M9458_049171</name>
</gene>
<evidence type="ECO:0000313" key="2">
    <source>
        <dbReference type="EMBL" id="KAL0154908.1"/>
    </source>
</evidence>
<dbReference type="Gene3D" id="1.20.120.230">
    <property type="entry name" value="Alpha-catenin/vinculin-like"/>
    <property type="match status" value="2"/>
</dbReference>
<evidence type="ECO:0000259" key="1">
    <source>
        <dbReference type="Pfam" id="PF25177"/>
    </source>
</evidence>
<sequence length="101" mass="10751">PTISSPVCQEQLVEAGRLVERSVEGCVKACHAASEEGELLRQVNMAAGAVSQALSDLLQHVRHYASCGEPIGRYDQATDTIMTVTESIFTSMGDAGETILN</sequence>
<evidence type="ECO:0000313" key="3">
    <source>
        <dbReference type="Proteomes" id="UP001529510"/>
    </source>
</evidence>
<reference evidence="2 3" key="1">
    <citation type="submission" date="2024-05" db="EMBL/GenBank/DDBJ databases">
        <title>Genome sequencing and assembly of Indian major carp, Cirrhinus mrigala (Hamilton, 1822).</title>
        <authorList>
            <person name="Mohindra V."/>
            <person name="Chowdhury L.M."/>
            <person name="Lal K."/>
            <person name="Jena J.K."/>
        </authorList>
    </citation>
    <scope>NUCLEOTIDE SEQUENCE [LARGE SCALE GENOMIC DNA]</scope>
    <source>
        <strain evidence="2">CM1030</strain>
        <tissue evidence="2">Blood</tissue>
    </source>
</reference>
<organism evidence="2 3">
    <name type="scientific">Cirrhinus mrigala</name>
    <name type="common">Mrigala</name>
    <dbReference type="NCBI Taxonomy" id="683832"/>
    <lineage>
        <taxon>Eukaryota</taxon>
        <taxon>Metazoa</taxon>
        <taxon>Chordata</taxon>
        <taxon>Craniata</taxon>
        <taxon>Vertebrata</taxon>
        <taxon>Euteleostomi</taxon>
        <taxon>Actinopterygii</taxon>
        <taxon>Neopterygii</taxon>
        <taxon>Teleostei</taxon>
        <taxon>Ostariophysi</taxon>
        <taxon>Cypriniformes</taxon>
        <taxon>Cyprinidae</taxon>
        <taxon>Labeoninae</taxon>
        <taxon>Labeonini</taxon>
        <taxon>Cirrhinus</taxon>
    </lineage>
</organism>